<dbReference type="PANTHER" id="PTHR28229">
    <property type="entry name" value="TRANSLOCATION PROTEIN SEC66"/>
    <property type="match status" value="1"/>
</dbReference>
<feature type="compositionally biased region" description="Low complexity" evidence="1">
    <location>
        <begin position="213"/>
        <end position="224"/>
    </location>
</feature>
<proteinExistence type="predicted"/>
<evidence type="ECO:0008006" key="5">
    <source>
        <dbReference type="Google" id="ProtNLM"/>
    </source>
</evidence>
<gene>
    <name evidence="3" type="ORF">SCHPADRAFT_872234</name>
</gene>
<feature type="region of interest" description="Disordered" evidence="1">
    <location>
        <begin position="164"/>
        <end position="265"/>
    </location>
</feature>
<dbReference type="Proteomes" id="UP000053477">
    <property type="component" value="Unassembled WGS sequence"/>
</dbReference>
<accession>A0A0H2SCJ2</accession>
<feature type="compositionally biased region" description="Basic residues" evidence="1">
    <location>
        <begin position="254"/>
        <end position="265"/>
    </location>
</feature>
<feature type="transmembrane region" description="Helical" evidence="2">
    <location>
        <begin position="6"/>
        <end position="25"/>
    </location>
</feature>
<dbReference type="PANTHER" id="PTHR28229:SF1">
    <property type="entry name" value="TRANSLOCATION PROTEIN SEC66"/>
    <property type="match status" value="1"/>
</dbReference>
<dbReference type="Pfam" id="PF09802">
    <property type="entry name" value="Sec66"/>
    <property type="match status" value="1"/>
</dbReference>
<keyword evidence="2" id="KW-0472">Membrane</keyword>
<evidence type="ECO:0000256" key="2">
    <source>
        <dbReference type="SAM" id="Phobius"/>
    </source>
</evidence>
<dbReference type="AlphaFoldDB" id="A0A0H2SCJ2"/>
<dbReference type="InParanoid" id="A0A0H2SCJ2"/>
<dbReference type="FunCoup" id="A0A0H2SCJ2">
    <property type="interactions" value="51"/>
</dbReference>
<dbReference type="STRING" id="27342.A0A0H2SCJ2"/>
<evidence type="ECO:0000256" key="1">
    <source>
        <dbReference type="SAM" id="MobiDB-lite"/>
    </source>
</evidence>
<keyword evidence="4" id="KW-1185">Reference proteome</keyword>
<feature type="compositionally biased region" description="Basic and acidic residues" evidence="1">
    <location>
        <begin position="185"/>
        <end position="197"/>
    </location>
</feature>
<dbReference type="EMBL" id="KQ085940">
    <property type="protein sequence ID" value="KLO14676.1"/>
    <property type="molecule type" value="Genomic_DNA"/>
</dbReference>
<keyword evidence="2" id="KW-1133">Transmembrane helix</keyword>
<dbReference type="GO" id="GO:0031207">
    <property type="term" value="C:Sec62/Sec63 complex"/>
    <property type="evidence" value="ECO:0007669"/>
    <property type="project" value="InterPro"/>
</dbReference>
<reference evidence="3 4" key="1">
    <citation type="submission" date="2015-04" db="EMBL/GenBank/DDBJ databases">
        <title>Complete genome sequence of Schizopora paradoxa KUC8140, a cosmopolitan wood degrader in East Asia.</title>
        <authorList>
            <consortium name="DOE Joint Genome Institute"/>
            <person name="Min B."/>
            <person name="Park H."/>
            <person name="Jang Y."/>
            <person name="Kim J.-J."/>
            <person name="Kim K.H."/>
            <person name="Pangilinan J."/>
            <person name="Lipzen A."/>
            <person name="Riley R."/>
            <person name="Grigoriev I.V."/>
            <person name="Spatafora J.W."/>
            <person name="Choi I.-G."/>
        </authorList>
    </citation>
    <scope>NUCLEOTIDE SEQUENCE [LARGE SCALE GENOMIC DNA]</scope>
    <source>
        <strain evidence="3 4">KUC8140</strain>
    </source>
</reference>
<dbReference type="OrthoDB" id="73168at2759"/>
<name>A0A0H2SCJ2_9AGAM</name>
<keyword evidence="2" id="KW-0812">Transmembrane</keyword>
<feature type="compositionally biased region" description="Polar residues" evidence="1">
    <location>
        <begin position="238"/>
        <end position="253"/>
    </location>
</feature>
<evidence type="ECO:0000313" key="4">
    <source>
        <dbReference type="Proteomes" id="UP000053477"/>
    </source>
</evidence>
<dbReference type="InterPro" id="IPR018624">
    <property type="entry name" value="Sec66"/>
</dbReference>
<organism evidence="3 4">
    <name type="scientific">Schizopora paradoxa</name>
    <dbReference type="NCBI Taxonomy" id="27342"/>
    <lineage>
        <taxon>Eukaryota</taxon>
        <taxon>Fungi</taxon>
        <taxon>Dikarya</taxon>
        <taxon>Basidiomycota</taxon>
        <taxon>Agaricomycotina</taxon>
        <taxon>Agaricomycetes</taxon>
        <taxon>Hymenochaetales</taxon>
        <taxon>Schizoporaceae</taxon>
        <taxon>Schizopora</taxon>
    </lineage>
</organism>
<protein>
    <recommendedName>
        <fullName evidence="5">Translocation protein sec66</fullName>
    </recommendedName>
</protein>
<evidence type="ECO:0000313" key="3">
    <source>
        <dbReference type="EMBL" id="KLO14676.1"/>
    </source>
</evidence>
<dbReference type="GO" id="GO:0031204">
    <property type="term" value="P:post-translational protein targeting to membrane, translocation"/>
    <property type="evidence" value="ECO:0007669"/>
    <property type="project" value="InterPro"/>
</dbReference>
<sequence length="265" mass="28716">MASIFAPVLYLGVVGGGLVIFSYIYRKRARTIQLEPYFPSHPERDAYVTLLQQTDPPAFEGLLKAALFCRAMTNMKRVLQIREDKVALQNLLQKGSIGDDLWNSLLQAEKELNADNLEVAHEANSFAAGWGTYIFNSALEMVYNQQTKKIFTDIPAAKAKAERLYKSKPKSKPRAIASAPSEPANGKHTESTKKEPSKTQSTLASPSSPSPPSRSTSPSVSNGSLAAPAVSTDGESVASMSDNEQGSASQTPSKKPKGKKGKKRK</sequence>